<evidence type="ECO:0000256" key="1">
    <source>
        <dbReference type="ARBA" id="ARBA00023015"/>
    </source>
</evidence>
<dbReference type="AlphaFoldDB" id="A0A955RJM0"/>
<feature type="domain" description="Fido" evidence="3">
    <location>
        <begin position="104"/>
        <end position="255"/>
    </location>
</feature>
<keyword evidence="1" id="KW-0805">Transcription regulation</keyword>
<dbReference type="Proteomes" id="UP000783287">
    <property type="component" value="Unassembled WGS sequence"/>
</dbReference>
<dbReference type="Gene3D" id="1.10.10.10">
    <property type="entry name" value="Winged helix-like DNA-binding domain superfamily/Winged helix DNA-binding domain"/>
    <property type="match status" value="1"/>
</dbReference>
<proteinExistence type="predicted"/>
<accession>A0A955RJM0</accession>
<sequence length="348" mass="40786">MYKPVYKLTNKLVTDLIKLELEKNNIENIETNTRIKNKLHKSSKALSIFHLAHMIGVSLTLKDAEKAADGKKLDTQDMRGIVLNNYRNALEYIRSNVASSYAEIDLNMLIHMNRLLLTGWKEEWEAKLRTDGSNFDETLDNFGSVVDTNFNTTYLQDEVLQALDWFKSSYLHVPDLVRIFALTYKLLRLAPFTYLNKLTILTITDFLLFKNGYVDKAHMSIIRNFDIYEQEYLEAFSYATENNDDITLWMERLVNNLINDFKDITDNVHKQIADDEKANKQPFLDLNKRQLKILRYLQTIPTVKREDYVQMMDVSTMTAFRDLSELVDKKLIRVDGKGRATKYMLYNR</sequence>
<dbReference type="GO" id="GO:0003700">
    <property type="term" value="F:DNA-binding transcription factor activity"/>
    <property type="evidence" value="ECO:0007669"/>
    <property type="project" value="InterPro"/>
</dbReference>
<dbReference type="Pfam" id="PF08220">
    <property type="entry name" value="HTH_DeoR"/>
    <property type="match status" value="1"/>
</dbReference>
<comment type="caution">
    <text evidence="4">The sequence shown here is derived from an EMBL/GenBank/DDBJ whole genome shotgun (WGS) entry which is preliminary data.</text>
</comment>
<evidence type="ECO:0000259" key="3">
    <source>
        <dbReference type="PROSITE" id="PS51459"/>
    </source>
</evidence>
<dbReference type="InterPro" id="IPR036390">
    <property type="entry name" value="WH_DNA-bd_sf"/>
</dbReference>
<dbReference type="InterPro" id="IPR036388">
    <property type="entry name" value="WH-like_DNA-bd_sf"/>
</dbReference>
<evidence type="ECO:0000256" key="2">
    <source>
        <dbReference type="ARBA" id="ARBA00023163"/>
    </source>
</evidence>
<dbReference type="Gene3D" id="1.10.3290.10">
    <property type="entry name" value="Fido-like domain"/>
    <property type="match status" value="1"/>
</dbReference>
<dbReference type="SUPFAM" id="SSF46785">
    <property type="entry name" value="Winged helix' DNA-binding domain"/>
    <property type="match status" value="1"/>
</dbReference>
<evidence type="ECO:0000313" key="4">
    <source>
        <dbReference type="EMBL" id="MCA9383938.1"/>
    </source>
</evidence>
<dbReference type="InterPro" id="IPR001034">
    <property type="entry name" value="DeoR_HTH"/>
</dbReference>
<dbReference type="SUPFAM" id="SSF140931">
    <property type="entry name" value="Fic-like"/>
    <property type="match status" value="1"/>
</dbReference>
<dbReference type="EMBL" id="JAGQLK010000182">
    <property type="protein sequence ID" value="MCA9383938.1"/>
    <property type="molecule type" value="Genomic_DNA"/>
</dbReference>
<organism evidence="4 5">
    <name type="scientific">Candidatus Dojkabacteria bacterium</name>
    <dbReference type="NCBI Taxonomy" id="2099670"/>
    <lineage>
        <taxon>Bacteria</taxon>
        <taxon>Candidatus Dojkabacteria</taxon>
    </lineage>
</organism>
<dbReference type="PROSITE" id="PS51459">
    <property type="entry name" value="FIDO"/>
    <property type="match status" value="1"/>
</dbReference>
<reference evidence="4" key="1">
    <citation type="submission" date="2020-04" db="EMBL/GenBank/DDBJ databases">
        <authorList>
            <person name="Zhang T."/>
        </authorList>
    </citation>
    <scope>NUCLEOTIDE SEQUENCE</scope>
    <source>
        <strain evidence="4">HKST-UBA14</strain>
    </source>
</reference>
<dbReference type="InterPro" id="IPR036597">
    <property type="entry name" value="Fido-like_dom_sf"/>
</dbReference>
<keyword evidence="2" id="KW-0804">Transcription</keyword>
<name>A0A955RJM0_9BACT</name>
<evidence type="ECO:0000313" key="5">
    <source>
        <dbReference type="Proteomes" id="UP000783287"/>
    </source>
</evidence>
<dbReference type="InterPro" id="IPR003812">
    <property type="entry name" value="Fido"/>
</dbReference>
<reference evidence="4" key="2">
    <citation type="journal article" date="2021" name="Microbiome">
        <title>Successional dynamics and alternative stable states in a saline activated sludge microbial community over 9 years.</title>
        <authorList>
            <person name="Wang Y."/>
            <person name="Ye J."/>
            <person name="Ju F."/>
            <person name="Liu L."/>
            <person name="Boyd J.A."/>
            <person name="Deng Y."/>
            <person name="Parks D.H."/>
            <person name="Jiang X."/>
            <person name="Yin X."/>
            <person name="Woodcroft B.J."/>
            <person name="Tyson G.W."/>
            <person name="Hugenholtz P."/>
            <person name="Polz M.F."/>
            <person name="Zhang T."/>
        </authorList>
    </citation>
    <scope>NUCLEOTIDE SEQUENCE</scope>
    <source>
        <strain evidence="4">HKST-UBA14</strain>
    </source>
</reference>
<protein>
    <submittedName>
        <fullName evidence="4">DeoR family transcriptional regulator</fullName>
    </submittedName>
</protein>
<gene>
    <name evidence="4" type="ORF">KC909_06275</name>
</gene>